<keyword evidence="2" id="KW-0732">Signal</keyword>
<dbReference type="AlphaFoldDB" id="A0A7W3RA21"/>
<dbReference type="Proteomes" id="UP000539313">
    <property type="component" value="Unassembled WGS sequence"/>
</dbReference>
<dbReference type="EMBL" id="JACJII010000001">
    <property type="protein sequence ID" value="MBA9004860.1"/>
    <property type="molecule type" value="Genomic_DNA"/>
</dbReference>
<name>A0A7W3RA21_9ACTN</name>
<protein>
    <submittedName>
        <fullName evidence="3">Uncharacterized protein</fullName>
    </submittedName>
</protein>
<reference evidence="3 4" key="1">
    <citation type="submission" date="2020-08" db="EMBL/GenBank/DDBJ databases">
        <title>Sequencing the genomes of 1000 actinobacteria strains.</title>
        <authorList>
            <person name="Klenk H.-P."/>
        </authorList>
    </citation>
    <scope>NUCLEOTIDE SEQUENCE [LARGE SCALE GENOMIC DNA]</scope>
    <source>
        <strain evidence="3 4">DSM 45823</strain>
    </source>
</reference>
<gene>
    <name evidence="3" type="ORF">HNR21_003742</name>
</gene>
<feature type="chain" id="PRO_5031545194" evidence="2">
    <location>
        <begin position="31"/>
        <end position="85"/>
    </location>
</feature>
<accession>A0A7W3RA21</accession>
<evidence type="ECO:0000256" key="2">
    <source>
        <dbReference type="SAM" id="SignalP"/>
    </source>
</evidence>
<feature type="region of interest" description="Disordered" evidence="1">
    <location>
        <begin position="45"/>
        <end position="85"/>
    </location>
</feature>
<proteinExistence type="predicted"/>
<evidence type="ECO:0000313" key="4">
    <source>
        <dbReference type="Proteomes" id="UP000539313"/>
    </source>
</evidence>
<evidence type="ECO:0000313" key="3">
    <source>
        <dbReference type="EMBL" id="MBA9004860.1"/>
    </source>
</evidence>
<feature type="signal peptide" evidence="2">
    <location>
        <begin position="1"/>
        <end position="30"/>
    </location>
</feature>
<comment type="caution">
    <text evidence="3">The sequence shown here is derived from an EMBL/GenBank/DDBJ whole genome shotgun (WGS) entry which is preliminary data.</text>
</comment>
<organism evidence="3 4">
    <name type="scientific">Thermomonospora cellulosilytica</name>
    <dbReference type="NCBI Taxonomy" id="1411118"/>
    <lineage>
        <taxon>Bacteria</taxon>
        <taxon>Bacillati</taxon>
        <taxon>Actinomycetota</taxon>
        <taxon>Actinomycetes</taxon>
        <taxon>Streptosporangiales</taxon>
        <taxon>Thermomonosporaceae</taxon>
        <taxon>Thermomonospora</taxon>
    </lineage>
</organism>
<dbReference type="RefSeq" id="WP_182706189.1">
    <property type="nucleotide sequence ID" value="NZ_JACJII010000001.1"/>
</dbReference>
<evidence type="ECO:0000256" key="1">
    <source>
        <dbReference type="SAM" id="MobiDB-lite"/>
    </source>
</evidence>
<sequence length="85" mass="8146">MALSGKIRIALAGAGVAAAGVLAAAGTALAADGDPGRTELRIVERADPGRVGPAVGTGAWDGNPEDCPDKDGGASPSPAAPVDTR</sequence>
<keyword evidence="4" id="KW-1185">Reference proteome</keyword>